<dbReference type="Pfam" id="PF00078">
    <property type="entry name" value="RVT_1"/>
    <property type="match status" value="1"/>
</dbReference>
<evidence type="ECO:0000256" key="8">
    <source>
        <dbReference type="SAM" id="MobiDB-lite"/>
    </source>
</evidence>
<dbReference type="AlphaFoldDB" id="A0A0V1B7W9"/>
<dbReference type="InterPro" id="IPR043502">
    <property type="entry name" value="DNA/RNA_pol_sf"/>
</dbReference>
<dbReference type="GO" id="GO:0003964">
    <property type="term" value="F:RNA-directed DNA polymerase activity"/>
    <property type="evidence" value="ECO:0007669"/>
    <property type="project" value="UniProtKB-EC"/>
</dbReference>
<feature type="region of interest" description="Disordered" evidence="8">
    <location>
        <begin position="868"/>
        <end position="902"/>
    </location>
</feature>
<dbReference type="eggNOG" id="ENOG502T4ZG">
    <property type="taxonomic scope" value="Eukaryota"/>
</dbReference>
<organism evidence="11 12">
    <name type="scientific">Trichinella spiralis</name>
    <name type="common">Trichina worm</name>
    <dbReference type="NCBI Taxonomy" id="6334"/>
    <lineage>
        <taxon>Eukaryota</taxon>
        <taxon>Metazoa</taxon>
        <taxon>Ecdysozoa</taxon>
        <taxon>Nematoda</taxon>
        <taxon>Enoplea</taxon>
        <taxon>Dorylaimia</taxon>
        <taxon>Trichinellida</taxon>
        <taxon>Trichinellidae</taxon>
        <taxon>Trichinella</taxon>
    </lineage>
</organism>
<dbReference type="Proteomes" id="UP000054776">
    <property type="component" value="Unassembled WGS sequence"/>
</dbReference>
<dbReference type="InterPro" id="IPR001995">
    <property type="entry name" value="Peptidase_A2_cat"/>
</dbReference>
<feature type="compositionally biased region" description="Basic and acidic residues" evidence="8">
    <location>
        <begin position="1"/>
        <end position="12"/>
    </location>
</feature>
<dbReference type="PANTHER" id="PTHR37984:SF5">
    <property type="entry name" value="PROTEIN NYNRIN-LIKE"/>
    <property type="match status" value="1"/>
</dbReference>
<keyword evidence="7" id="KW-0511">Multifunctional enzyme</keyword>
<dbReference type="Pfam" id="PF17919">
    <property type="entry name" value="RT_RNaseH_2"/>
    <property type="match status" value="1"/>
</dbReference>
<evidence type="ECO:0000256" key="5">
    <source>
        <dbReference type="ARBA" id="ARBA00022759"/>
    </source>
</evidence>
<evidence type="ECO:0000259" key="10">
    <source>
        <dbReference type="PROSITE" id="PS50878"/>
    </source>
</evidence>
<dbReference type="InterPro" id="IPR050951">
    <property type="entry name" value="Retrovirus_Pol_polyprotein"/>
</dbReference>
<dbReference type="PROSITE" id="PS50175">
    <property type="entry name" value="ASP_PROT_RETROV"/>
    <property type="match status" value="1"/>
</dbReference>
<dbReference type="InterPro" id="IPR041577">
    <property type="entry name" value="RT_RNaseH_2"/>
</dbReference>
<dbReference type="FunFam" id="3.30.70.270:FF:000020">
    <property type="entry name" value="Transposon Tf2-6 polyprotein-like Protein"/>
    <property type="match status" value="1"/>
</dbReference>
<keyword evidence="3" id="KW-0548">Nucleotidyltransferase</keyword>
<evidence type="ECO:0000256" key="4">
    <source>
        <dbReference type="ARBA" id="ARBA00022722"/>
    </source>
</evidence>
<dbReference type="InterPro" id="IPR043128">
    <property type="entry name" value="Rev_trsase/Diguanyl_cyclase"/>
</dbReference>
<dbReference type="PANTHER" id="PTHR37984">
    <property type="entry name" value="PROTEIN CBG26694"/>
    <property type="match status" value="1"/>
</dbReference>
<evidence type="ECO:0000256" key="1">
    <source>
        <dbReference type="ARBA" id="ARBA00012493"/>
    </source>
</evidence>
<feature type="compositionally biased region" description="Basic and acidic residues" evidence="8">
    <location>
        <begin position="875"/>
        <end position="885"/>
    </location>
</feature>
<dbReference type="InParanoid" id="A0A0V1B7W9"/>
<protein>
    <recommendedName>
        <fullName evidence="1">RNA-directed DNA polymerase</fullName>
        <ecNumber evidence="1">2.7.7.49</ecNumber>
    </recommendedName>
</protein>
<evidence type="ECO:0000313" key="12">
    <source>
        <dbReference type="Proteomes" id="UP000054776"/>
    </source>
</evidence>
<dbReference type="Gene3D" id="3.10.10.10">
    <property type="entry name" value="HIV Type 1 Reverse Transcriptase, subunit A, domain 1"/>
    <property type="match status" value="1"/>
</dbReference>
<keyword evidence="5" id="KW-0255">Endonuclease</keyword>
<evidence type="ECO:0000256" key="3">
    <source>
        <dbReference type="ARBA" id="ARBA00022695"/>
    </source>
</evidence>
<dbReference type="EC" id="2.7.7.49" evidence="1"/>
<keyword evidence="4" id="KW-0540">Nuclease</keyword>
<dbReference type="GO" id="GO:0006508">
    <property type="term" value="P:proteolysis"/>
    <property type="evidence" value="ECO:0007669"/>
    <property type="project" value="InterPro"/>
</dbReference>
<dbReference type="EMBL" id="JYDH01000089">
    <property type="protein sequence ID" value="KRY32989.1"/>
    <property type="molecule type" value="Genomic_DNA"/>
</dbReference>
<dbReference type="SUPFAM" id="SSF50630">
    <property type="entry name" value="Acid proteases"/>
    <property type="match status" value="1"/>
</dbReference>
<feature type="compositionally biased region" description="Polar residues" evidence="8">
    <location>
        <begin position="888"/>
        <end position="902"/>
    </location>
</feature>
<sequence>MPSGKRETERKGNPPVNTGPSPNSDGRTNNLVEKVDEPARGSGPLQWRPVREMMPSEVQEAIAGRLRPGRVDRAADRTALRLQQREGQTIEQYAQEMAEIGRRAGVSERDLVARFAGGITSKEAYLAIRLQEPATLTEARRLVSKVMRTEEDFHQRRQTRISNPKPEKTEATQPMEDLIHGKRGVDSRTTRREKRRLFQLRWFGSPLTRLPTRKTPNPTTADGHTHRPGNRRVLFMAVLQTGETPCVNGKLIWTRVSLLLDTGAVVSVIPESLWQITSGGEPLERETGTILLADGRRMCTSGLGVVPLQLGRWRGRVAVMVVRNLVVQGVMGTNFFDSFVRTVDWQTREITMTDGSKVRIEHGPSRAGQPSIGCAVLAKPRSVASDAGAGTDGPEDGTRVLVDGAECSARSRRLLRSILRKCGKAISRSEADLGRMSLVKHRIETGRAQPVKLPPRRLPQAQREVVDRLIREMLHAGVIEPASGLWSSPVVLVRKKDGSSRFCVDYRRLNAVTLVDACYDTLDALAGAKWFSTLDLASGYWQVEIAERDREKTAFSTPMGLFQFRVMPFRLSNAPATFQRLMEKALRGLTWKTCLVYLDDIIVFGKTEEEHLERLEGVLSRLQSVGLKIKPEKCQLMRQSVHYLGHIVTQHGIGTDAEKTAAFQEWPTPRCVREVRQFLGLASYYRRFVRNFAGVANPLHALTKKGEKWRWGPKEEETFARLKDALVSPPILWHPDFDRTFLVDVDASEDAIGQCCHSKESRAHRGWSPRTDHNSLKWLRNFRELEGQVSRWLEKLAEFDFEVVHRPGKKHQNADTLSRRACRQFGSGDDSSDVHVAAMALDSSSLVERSQKEDAECMQVQEWIEKETWPQLAPEGRKRETERKGNAPVNTGPSPNSDGRTNNLVEEVDESARGSGPLHRKRKKRGMREYLEEDFVEEVTDRTDYPGRIGYLPHHAVIREDKISTKCRIVFYGSAQYRRRSYNLFHQSKVYQVKHTNIDDKQWVFRQIEKGCRGSIHTNLDKNSVKQRAAEELKTIPQIYHEEASSASADLETAGGSVGVVLQPQTVICDFETALIPALQGTFPGVNIQGCYFHFCQAVMRKVTELGMRTSYIHEAETKKKVKMLLATAFLPPHDVPVAVELLGRDATGSIAALLNYFRVEWMPPDRLLMCNVYNVNIRTNNDLEGWHFKMNRLAGKRHLGFYELLQLLIDEQGSTETLIQQVTSGRVTASDLQIKNKKYEELQQRITALTAEYDGGTRTLEQFLRAVAYLVPEAENY</sequence>
<dbReference type="Gene3D" id="2.40.70.10">
    <property type="entry name" value="Acid Proteases"/>
    <property type="match status" value="1"/>
</dbReference>
<evidence type="ECO:0000256" key="6">
    <source>
        <dbReference type="ARBA" id="ARBA00022801"/>
    </source>
</evidence>
<keyword evidence="2" id="KW-0808">Transferase</keyword>
<dbReference type="OrthoDB" id="5865526at2759"/>
<dbReference type="CDD" id="cd01647">
    <property type="entry name" value="RT_LTR"/>
    <property type="match status" value="1"/>
</dbReference>
<dbReference type="GO" id="GO:0004519">
    <property type="term" value="F:endonuclease activity"/>
    <property type="evidence" value="ECO:0007669"/>
    <property type="project" value="UniProtKB-KW"/>
</dbReference>
<proteinExistence type="predicted"/>
<name>A0A0V1B7W9_TRISP</name>
<evidence type="ECO:0000259" key="9">
    <source>
        <dbReference type="PROSITE" id="PS50175"/>
    </source>
</evidence>
<dbReference type="GO" id="GO:0004190">
    <property type="term" value="F:aspartic-type endopeptidase activity"/>
    <property type="evidence" value="ECO:0007669"/>
    <property type="project" value="InterPro"/>
</dbReference>
<gene>
    <name evidence="11" type="primary">pol</name>
    <name evidence="11" type="ORF">T01_5752</name>
</gene>
<feature type="domain" description="Reverse transcriptase" evidence="10">
    <location>
        <begin position="399"/>
        <end position="648"/>
    </location>
</feature>
<dbReference type="InterPro" id="IPR000477">
    <property type="entry name" value="RT_dom"/>
</dbReference>
<dbReference type="Gene3D" id="3.30.70.270">
    <property type="match status" value="2"/>
</dbReference>
<dbReference type="STRING" id="6334.A0A0V1B7W9"/>
<accession>A0A0V1B7W9</accession>
<dbReference type="InterPro" id="IPR021109">
    <property type="entry name" value="Peptidase_aspartic_dom_sf"/>
</dbReference>
<feature type="region of interest" description="Disordered" evidence="8">
    <location>
        <begin position="1"/>
        <end position="53"/>
    </location>
</feature>
<reference evidence="11 12" key="1">
    <citation type="submission" date="2015-01" db="EMBL/GenBank/DDBJ databases">
        <title>Evolution of Trichinella species and genotypes.</title>
        <authorList>
            <person name="Korhonen P.K."/>
            <person name="Edoardo P."/>
            <person name="Giuseppe L.R."/>
            <person name="Gasser R.B."/>
        </authorList>
    </citation>
    <scope>NUCLEOTIDE SEQUENCE [LARGE SCALE GENOMIC DNA]</scope>
    <source>
        <strain evidence="11">ISS3</strain>
    </source>
</reference>
<feature type="compositionally biased region" description="Polar residues" evidence="8">
    <location>
        <begin position="15"/>
        <end position="31"/>
    </location>
</feature>
<evidence type="ECO:0000313" key="11">
    <source>
        <dbReference type="EMBL" id="KRY32989.1"/>
    </source>
</evidence>
<dbReference type="PROSITE" id="PS50878">
    <property type="entry name" value="RT_POL"/>
    <property type="match status" value="1"/>
</dbReference>
<dbReference type="SUPFAM" id="SSF56672">
    <property type="entry name" value="DNA/RNA polymerases"/>
    <property type="match status" value="1"/>
</dbReference>
<dbReference type="CDD" id="cd00303">
    <property type="entry name" value="retropepsin_like"/>
    <property type="match status" value="1"/>
</dbReference>
<evidence type="ECO:0000256" key="2">
    <source>
        <dbReference type="ARBA" id="ARBA00022679"/>
    </source>
</evidence>
<comment type="caution">
    <text evidence="11">The sequence shown here is derived from an EMBL/GenBank/DDBJ whole genome shotgun (WGS) entry which is preliminary data.</text>
</comment>
<keyword evidence="6" id="KW-0378">Hydrolase</keyword>
<feature type="region of interest" description="Disordered" evidence="8">
    <location>
        <begin position="208"/>
        <end position="228"/>
    </location>
</feature>
<keyword evidence="12" id="KW-1185">Reference proteome</keyword>
<feature type="domain" description="Peptidase A2" evidence="9">
    <location>
        <begin position="256"/>
        <end position="304"/>
    </location>
</feature>
<evidence type="ECO:0000256" key="7">
    <source>
        <dbReference type="ARBA" id="ARBA00023268"/>
    </source>
</evidence>